<accession>A0AAV6LY47</accession>
<protein>
    <submittedName>
        <fullName evidence="1">Uncharacterized protein</fullName>
    </submittedName>
</protein>
<proteinExistence type="predicted"/>
<reference evidence="1 2" key="1">
    <citation type="journal article" date="2021" name="Hortic Res">
        <title>The domestication of Cucurbita argyrosperma as revealed by the genome of its wild relative.</title>
        <authorList>
            <person name="Barrera-Redondo J."/>
            <person name="Sanchez-de la Vega G."/>
            <person name="Aguirre-Liguori J.A."/>
            <person name="Castellanos-Morales G."/>
            <person name="Gutierrez-Guerrero Y.T."/>
            <person name="Aguirre-Dugua X."/>
            <person name="Aguirre-Planter E."/>
            <person name="Tenaillon M.I."/>
            <person name="Lira-Saade R."/>
            <person name="Eguiarte L.E."/>
        </authorList>
    </citation>
    <scope>NUCLEOTIDE SEQUENCE [LARGE SCALE GENOMIC DNA]</scope>
    <source>
        <strain evidence="1">JBR-2021</strain>
    </source>
</reference>
<dbReference type="AlphaFoldDB" id="A0AAV6LY47"/>
<comment type="caution">
    <text evidence="1">The sequence shown here is derived from an EMBL/GenBank/DDBJ whole genome shotgun (WGS) entry which is preliminary data.</text>
</comment>
<sequence length="89" mass="10294">MRIATSSTRQRVVPPWQSKRTIAGCEEVRRTHSHPKIVSIAAVCSWWQHTARRVTSYGIALRRVDSVGEEAQWPEMKKARASVWRLEHT</sequence>
<evidence type="ECO:0000313" key="2">
    <source>
        <dbReference type="Proteomes" id="UP000685013"/>
    </source>
</evidence>
<dbReference type="EMBL" id="JAGKQH010000019">
    <property type="protein sequence ID" value="KAG6571706.1"/>
    <property type="molecule type" value="Genomic_DNA"/>
</dbReference>
<name>A0AAV6LY47_9ROSI</name>
<organism evidence="1 2">
    <name type="scientific">Cucurbita argyrosperma subsp. sororia</name>
    <dbReference type="NCBI Taxonomy" id="37648"/>
    <lineage>
        <taxon>Eukaryota</taxon>
        <taxon>Viridiplantae</taxon>
        <taxon>Streptophyta</taxon>
        <taxon>Embryophyta</taxon>
        <taxon>Tracheophyta</taxon>
        <taxon>Spermatophyta</taxon>
        <taxon>Magnoliopsida</taxon>
        <taxon>eudicotyledons</taxon>
        <taxon>Gunneridae</taxon>
        <taxon>Pentapetalae</taxon>
        <taxon>rosids</taxon>
        <taxon>fabids</taxon>
        <taxon>Cucurbitales</taxon>
        <taxon>Cucurbitaceae</taxon>
        <taxon>Cucurbiteae</taxon>
        <taxon>Cucurbita</taxon>
    </lineage>
</organism>
<evidence type="ECO:0000313" key="1">
    <source>
        <dbReference type="EMBL" id="KAG6571706.1"/>
    </source>
</evidence>
<keyword evidence="2" id="KW-1185">Reference proteome</keyword>
<feature type="non-terminal residue" evidence="1">
    <location>
        <position position="1"/>
    </location>
</feature>
<gene>
    <name evidence="1" type="ORF">SDJN03_28434</name>
</gene>
<dbReference type="Proteomes" id="UP000685013">
    <property type="component" value="Chromosome 19"/>
</dbReference>